<name>A0A6A6BYD4_ZASCE</name>
<reference evidence="2" key="1">
    <citation type="journal article" date="2020" name="Stud. Mycol.">
        <title>101 Dothideomycetes genomes: a test case for predicting lifestyles and emergence of pathogens.</title>
        <authorList>
            <person name="Haridas S."/>
            <person name="Albert R."/>
            <person name="Binder M."/>
            <person name="Bloem J."/>
            <person name="Labutti K."/>
            <person name="Salamov A."/>
            <person name="Andreopoulos B."/>
            <person name="Baker S."/>
            <person name="Barry K."/>
            <person name="Bills G."/>
            <person name="Bluhm B."/>
            <person name="Cannon C."/>
            <person name="Castanera R."/>
            <person name="Culley D."/>
            <person name="Daum C."/>
            <person name="Ezra D."/>
            <person name="Gonzalez J."/>
            <person name="Henrissat B."/>
            <person name="Kuo A."/>
            <person name="Liang C."/>
            <person name="Lipzen A."/>
            <person name="Lutzoni F."/>
            <person name="Magnuson J."/>
            <person name="Mondo S."/>
            <person name="Nolan M."/>
            <person name="Ohm R."/>
            <person name="Pangilinan J."/>
            <person name="Park H.-J."/>
            <person name="Ramirez L."/>
            <person name="Alfaro M."/>
            <person name="Sun H."/>
            <person name="Tritt A."/>
            <person name="Yoshinaga Y."/>
            <person name="Zwiers L.-H."/>
            <person name="Turgeon B."/>
            <person name="Goodwin S."/>
            <person name="Spatafora J."/>
            <person name="Crous P."/>
            <person name="Grigoriev I."/>
        </authorList>
    </citation>
    <scope>NUCLEOTIDE SEQUENCE</scope>
    <source>
        <strain evidence="2">ATCC 36951</strain>
    </source>
</reference>
<evidence type="ECO:0000256" key="1">
    <source>
        <dbReference type="SAM" id="MobiDB-lite"/>
    </source>
</evidence>
<protein>
    <submittedName>
        <fullName evidence="2">Uncharacterized protein</fullName>
    </submittedName>
</protein>
<dbReference type="Proteomes" id="UP000799537">
    <property type="component" value="Unassembled WGS sequence"/>
</dbReference>
<gene>
    <name evidence="2" type="ORF">M409DRAFT_61551</name>
</gene>
<evidence type="ECO:0000313" key="3">
    <source>
        <dbReference type="Proteomes" id="UP000799537"/>
    </source>
</evidence>
<keyword evidence="3" id="KW-1185">Reference proteome</keyword>
<dbReference type="EMBL" id="ML993657">
    <property type="protein sequence ID" value="KAF2158539.1"/>
    <property type="molecule type" value="Genomic_DNA"/>
</dbReference>
<dbReference type="GeneID" id="54568065"/>
<sequence length="148" mass="15749">MKEFAAQCMPGLAIDLLCTRLSGLSQYMRATGACHGVILHPYDLVSLLLRQTIASQHATHPARNGQALDAASSPAETTGGCPIQVWPVECCGATPIGRTKTRVVGVGVLHLGGKNNSPRKLTPPAEEQQKHTLSLWISNNSESPTDII</sequence>
<organism evidence="2 3">
    <name type="scientific">Zasmidium cellare ATCC 36951</name>
    <dbReference type="NCBI Taxonomy" id="1080233"/>
    <lineage>
        <taxon>Eukaryota</taxon>
        <taxon>Fungi</taxon>
        <taxon>Dikarya</taxon>
        <taxon>Ascomycota</taxon>
        <taxon>Pezizomycotina</taxon>
        <taxon>Dothideomycetes</taxon>
        <taxon>Dothideomycetidae</taxon>
        <taxon>Mycosphaerellales</taxon>
        <taxon>Mycosphaerellaceae</taxon>
        <taxon>Zasmidium</taxon>
    </lineage>
</organism>
<feature type="region of interest" description="Disordered" evidence="1">
    <location>
        <begin position="114"/>
        <end position="148"/>
    </location>
</feature>
<evidence type="ECO:0000313" key="2">
    <source>
        <dbReference type="EMBL" id="KAF2158539.1"/>
    </source>
</evidence>
<feature type="compositionally biased region" description="Polar residues" evidence="1">
    <location>
        <begin position="131"/>
        <end position="148"/>
    </location>
</feature>
<dbReference type="AlphaFoldDB" id="A0A6A6BYD4"/>
<dbReference type="RefSeq" id="XP_033659428.1">
    <property type="nucleotide sequence ID" value="XM_033814793.1"/>
</dbReference>
<accession>A0A6A6BYD4</accession>
<proteinExistence type="predicted"/>